<dbReference type="InterPro" id="IPR007712">
    <property type="entry name" value="RelE/ParE_toxin"/>
</dbReference>
<keyword evidence="1" id="KW-1277">Toxin-antitoxin system</keyword>
<organism evidence="2 3">
    <name type="scientific">Nitrosococcus halophilus (strain Nc4)</name>
    <dbReference type="NCBI Taxonomy" id="472759"/>
    <lineage>
        <taxon>Bacteria</taxon>
        <taxon>Pseudomonadati</taxon>
        <taxon>Pseudomonadota</taxon>
        <taxon>Gammaproteobacteria</taxon>
        <taxon>Chromatiales</taxon>
        <taxon>Chromatiaceae</taxon>
        <taxon>Nitrosococcus</taxon>
    </lineage>
</organism>
<name>D5BZK1_NITHN</name>
<dbReference type="eggNOG" id="COG2026">
    <property type="taxonomic scope" value="Bacteria"/>
</dbReference>
<dbReference type="OrthoDB" id="5570653at2"/>
<dbReference type="InterPro" id="IPR052747">
    <property type="entry name" value="TA_system_RelE_toxin"/>
</dbReference>
<dbReference type="Proteomes" id="UP000001844">
    <property type="component" value="Chromosome"/>
</dbReference>
<dbReference type="PANTHER" id="PTHR38813:SF1">
    <property type="entry name" value="TOXIN RELE1-RELATED"/>
    <property type="match status" value="1"/>
</dbReference>
<dbReference type="STRING" id="472759.Nhal_1127"/>
<dbReference type="SUPFAM" id="SSF143011">
    <property type="entry name" value="RelE-like"/>
    <property type="match status" value="1"/>
</dbReference>
<accession>D5BZK1</accession>
<protein>
    <submittedName>
        <fullName evidence="2">Plasmid stabilization system</fullName>
    </submittedName>
</protein>
<dbReference type="Pfam" id="PF05016">
    <property type="entry name" value="ParE_toxin"/>
    <property type="match status" value="1"/>
</dbReference>
<reference evidence="3" key="1">
    <citation type="submission" date="2010-04" db="EMBL/GenBank/DDBJ databases">
        <title>Complete genome sequence of Nitrosococcus halophilus Nc4, a salt-adapted, aerobic obligate ammonia-oxidizing sulfur purple bacterium.</title>
        <authorList>
            <consortium name="US DOE Joint Genome Institute"/>
            <person name="Campbell M.A."/>
            <person name="Malfatti S.A."/>
            <person name="Chain P.S.G."/>
            <person name="Heidelberg J.F."/>
            <person name="Ward B.B."/>
            <person name="Klotz M.G."/>
        </authorList>
    </citation>
    <scope>NUCLEOTIDE SEQUENCE [LARGE SCALE GENOMIC DNA]</scope>
    <source>
        <strain evidence="3">Nc4</strain>
    </source>
</reference>
<dbReference type="InterPro" id="IPR035093">
    <property type="entry name" value="RelE/ParE_toxin_dom_sf"/>
</dbReference>
<dbReference type="HOGENOM" id="CLU_155761_6_1_6"/>
<proteinExistence type="predicted"/>
<dbReference type="EMBL" id="CP001798">
    <property type="protein sequence ID" value="ADE14296.1"/>
    <property type="molecule type" value="Genomic_DNA"/>
</dbReference>
<keyword evidence="3" id="KW-1185">Reference proteome</keyword>
<gene>
    <name evidence="2" type="ordered locus">Nhal_1127</name>
</gene>
<dbReference type="RefSeq" id="WP_013032188.1">
    <property type="nucleotide sequence ID" value="NC_013960.1"/>
</dbReference>
<evidence type="ECO:0000313" key="3">
    <source>
        <dbReference type="Proteomes" id="UP000001844"/>
    </source>
</evidence>
<dbReference type="Gene3D" id="3.30.2310.20">
    <property type="entry name" value="RelE-like"/>
    <property type="match status" value="1"/>
</dbReference>
<evidence type="ECO:0000313" key="2">
    <source>
        <dbReference type="EMBL" id="ADE14296.1"/>
    </source>
</evidence>
<dbReference type="AlphaFoldDB" id="D5BZK1"/>
<dbReference type="KEGG" id="nhl:Nhal_1127"/>
<dbReference type="PANTHER" id="PTHR38813">
    <property type="match status" value="1"/>
</dbReference>
<evidence type="ECO:0000256" key="1">
    <source>
        <dbReference type="ARBA" id="ARBA00022649"/>
    </source>
</evidence>
<sequence length="85" mass="9978">MYTVIYEKSARKILQRMPREMAIKINEAFKKLALDPARTDVDIKPMIGREGYRLKMGGWRAIYHIDRNRLIISVIKIGPRGDVYK</sequence>